<name>A0AAV9Z272_9AGAR</name>
<protein>
    <submittedName>
        <fullName evidence="2">Uncharacterized protein</fullName>
    </submittedName>
</protein>
<dbReference type="AlphaFoldDB" id="A0AAV9Z272"/>
<reference evidence="2 3" key="1">
    <citation type="journal article" date="2024" name="J Genomics">
        <title>Draft genome sequencing and assembly of Favolaschia claudopus CIRM-BRFM 2984 isolated from oak limbs.</title>
        <authorList>
            <person name="Navarro D."/>
            <person name="Drula E."/>
            <person name="Chaduli D."/>
            <person name="Cazenave R."/>
            <person name="Ahrendt S."/>
            <person name="Wang J."/>
            <person name="Lipzen A."/>
            <person name="Daum C."/>
            <person name="Barry K."/>
            <person name="Grigoriev I.V."/>
            <person name="Favel A."/>
            <person name="Rosso M.N."/>
            <person name="Martin F."/>
        </authorList>
    </citation>
    <scope>NUCLEOTIDE SEQUENCE [LARGE SCALE GENOMIC DNA]</scope>
    <source>
        <strain evidence="2 3">CIRM-BRFM 2984</strain>
    </source>
</reference>
<evidence type="ECO:0000256" key="1">
    <source>
        <dbReference type="SAM" id="MobiDB-lite"/>
    </source>
</evidence>
<keyword evidence="3" id="KW-1185">Reference proteome</keyword>
<sequence length="618" mass="70260">MNTSASDSDEWEASTLKEHESFLNGSRRTINIFGGSGGKGGRSILMGGTGGKGEGPKFRMRDVRIQGNVVIHSGRNSGLSPVPDFENFRRIPFGDLIVEENLGVVENLCRHGRNTITLRRVHTAKVFGSTTPFTVAIYEGKDANEEWDTYIDIHSRLRHPNFMQLFGVSTANGLYAAVFHHEYIPFEQALESYTVSPTHVMYFFDFFESQFFKHGSYLLSIAGNLKASLDSSGNRIELSNRQCTPWLHRTGIVCFEIAHSDVWYYDQIITDRAESPAVHQAWSQHSYDTAIQSAEHLLPPQELSKMVLSLDFNAYYQFLVSRSKLPKYRHTTLEHTASVRVSSWVVLDAERIVREVSFLIDPQVSGGSRVNTIFTRDQRGWYCKMLSDFRRNPVDQCIDFHDECLISLCAWSTQKEAWLSQADHVLSQLGLDFGVCSVVTGVNVHARIHPSKPSISEAILFIPPRSAFLTPDGTRLQYPAEQPYWFDTWHQESLSADKAERLGLPVIELSIDFESVYLDKSTLELIRAFHQGKGFDPDSQNIAKHLGHPLYYFGNEGDPPPQPMEFLDFEGFISTERTPAEDFDSDFDSDDSLNTYPKFDEDRDSDEEERILYPRRTV</sequence>
<dbReference type="EMBL" id="JAWWNJ010000256">
    <property type="protein sequence ID" value="KAK6966768.1"/>
    <property type="molecule type" value="Genomic_DNA"/>
</dbReference>
<feature type="region of interest" description="Disordered" evidence="1">
    <location>
        <begin position="579"/>
        <end position="618"/>
    </location>
</feature>
<comment type="caution">
    <text evidence="2">The sequence shown here is derived from an EMBL/GenBank/DDBJ whole genome shotgun (WGS) entry which is preliminary data.</text>
</comment>
<gene>
    <name evidence="2" type="ORF">R3P38DRAFT_3152229</name>
</gene>
<evidence type="ECO:0000313" key="3">
    <source>
        <dbReference type="Proteomes" id="UP001362999"/>
    </source>
</evidence>
<dbReference type="Proteomes" id="UP001362999">
    <property type="component" value="Unassembled WGS sequence"/>
</dbReference>
<proteinExistence type="predicted"/>
<accession>A0AAV9Z272</accession>
<feature type="compositionally biased region" description="Acidic residues" evidence="1">
    <location>
        <begin position="581"/>
        <end position="591"/>
    </location>
</feature>
<organism evidence="2 3">
    <name type="scientific">Favolaschia claudopus</name>
    <dbReference type="NCBI Taxonomy" id="2862362"/>
    <lineage>
        <taxon>Eukaryota</taxon>
        <taxon>Fungi</taxon>
        <taxon>Dikarya</taxon>
        <taxon>Basidiomycota</taxon>
        <taxon>Agaricomycotina</taxon>
        <taxon>Agaricomycetes</taxon>
        <taxon>Agaricomycetidae</taxon>
        <taxon>Agaricales</taxon>
        <taxon>Marasmiineae</taxon>
        <taxon>Mycenaceae</taxon>
        <taxon>Favolaschia</taxon>
    </lineage>
</organism>
<evidence type="ECO:0000313" key="2">
    <source>
        <dbReference type="EMBL" id="KAK6966768.1"/>
    </source>
</evidence>